<proteinExistence type="inferred from homology"/>
<gene>
    <name evidence="4" type="ORF">M8523_27060</name>
</gene>
<evidence type="ECO:0000313" key="4">
    <source>
        <dbReference type="EMBL" id="MCW6511638.1"/>
    </source>
</evidence>
<comment type="similarity">
    <text evidence="1">Belongs to the NAD(P)H dehydrogenase (quinone) family.</text>
</comment>
<keyword evidence="2" id="KW-0560">Oxidoreductase</keyword>
<dbReference type="AlphaFoldDB" id="A0AA41Z2G5"/>
<dbReference type="GO" id="GO:0003955">
    <property type="term" value="F:NAD(P)H dehydrogenase (quinone) activity"/>
    <property type="evidence" value="ECO:0007669"/>
    <property type="project" value="TreeGrafter"/>
</dbReference>
<dbReference type="RefSeq" id="WP_282588011.1">
    <property type="nucleotide sequence ID" value="NZ_JAMOIM010000029.1"/>
</dbReference>
<evidence type="ECO:0000256" key="2">
    <source>
        <dbReference type="ARBA" id="ARBA00023002"/>
    </source>
</evidence>
<dbReference type="InterPro" id="IPR051545">
    <property type="entry name" value="NAD(P)H_dehydrogenase_qn"/>
</dbReference>
<dbReference type="Gene3D" id="3.40.50.360">
    <property type="match status" value="1"/>
</dbReference>
<dbReference type="PANTHER" id="PTHR10204:SF34">
    <property type="entry name" value="NAD(P)H DEHYDROGENASE [QUINONE] 1 ISOFORM 1"/>
    <property type="match status" value="1"/>
</dbReference>
<dbReference type="EMBL" id="JAMOIM010000029">
    <property type="protein sequence ID" value="MCW6511638.1"/>
    <property type="molecule type" value="Genomic_DNA"/>
</dbReference>
<dbReference type="GO" id="GO:0005829">
    <property type="term" value="C:cytosol"/>
    <property type="evidence" value="ECO:0007669"/>
    <property type="project" value="TreeGrafter"/>
</dbReference>
<feature type="domain" description="Flavodoxin-like fold" evidence="3">
    <location>
        <begin position="1"/>
        <end position="138"/>
    </location>
</feature>
<accession>A0AA41Z2G5</accession>
<organism evidence="4 5">
    <name type="scientific">Lichenifustis flavocetrariae</name>
    <dbReference type="NCBI Taxonomy" id="2949735"/>
    <lineage>
        <taxon>Bacteria</taxon>
        <taxon>Pseudomonadati</taxon>
        <taxon>Pseudomonadota</taxon>
        <taxon>Alphaproteobacteria</taxon>
        <taxon>Hyphomicrobiales</taxon>
        <taxon>Lichenihabitantaceae</taxon>
        <taxon>Lichenifustis</taxon>
    </lineage>
</organism>
<name>A0AA41Z2G5_9HYPH</name>
<sequence>MRVLVVAAHPVETSFVSALHGRAVQILRAGGHVVDDCNLYAEAFDPILSRQDRIDYHDTAVNVRNVAPYVRRLQDAEALLFIHPVWNFGFPAILKGFVDRVFVPGIGFGLDQDGKLSPQLTHVKRYGAICTYGASRWTAFLMGDPPRKFMTRGMRGYIPLNKPCTYLACYDMNHTTPERRATFLNKMERGLQSWSSPN</sequence>
<evidence type="ECO:0000313" key="5">
    <source>
        <dbReference type="Proteomes" id="UP001165667"/>
    </source>
</evidence>
<dbReference type="SUPFAM" id="SSF52218">
    <property type="entry name" value="Flavoproteins"/>
    <property type="match status" value="1"/>
</dbReference>
<dbReference type="PANTHER" id="PTHR10204">
    <property type="entry name" value="NAD P H OXIDOREDUCTASE-RELATED"/>
    <property type="match status" value="1"/>
</dbReference>
<reference evidence="4" key="1">
    <citation type="submission" date="2022-05" db="EMBL/GenBank/DDBJ databases">
        <authorList>
            <person name="Pankratov T."/>
        </authorList>
    </citation>
    <scope>NUCLEOTIDE SEQUENCE</scope>
    <source>
        <strain evidence="4">BP6-180914</strain>
    </source>
</reference>
<evidence type="ECO:0000259" key="3">
    <source>
        <dbReference type="Pfam" id="PF02525"/>
    </source>
</evidence>
<evidence type="ECO:0000256" key="1">
    <source>
        <dbReference type="ARBA" id="ARBA00006252"/>
    </source>
</evidence>
<dbReference type="InterPro" id="IPR003680">
    <property type="entry name" value="Flavodoxin_fold"/>
</dbReference>
<protein>
    <submittedName>
        <fullName evidence="4">NAD(P)H-dependent oxidoreductase</fullName>
    </submittedName>
</protein>
<keyword evidence="5" id="KW-1185">Reference proteome</keyword>
<dbReference type="InterPro" id="IPR029039">
    <property type="entry name" value="Flavoprotein-like_sf"/>
</dbReference>
<dbReference type="Pfam" id="PF02525">
    <property type="entry name" value="Flavodoxin_2"/>
    <property type="match status" value="1"/>
</dbReference>
<comment type="caution">
    <text evidence="4">The sequence shown here is derived from an EMBL/GenBank/DDBJ whole genome shotgun (WGS) entry which is preliminary data.</text>
</comment>
<dbReference type="Proteomes" id="UP001165667">
    <property type="component" value="Unassembled WGS sequence"/>
</dbReference>